<dbReference type="InterPro" id="IPR000182">
    <property type="entry name" value="GNAT_dom"/>
</dbReference>
<sequence>MVSGQNELSIRLADLTGPDAWAASRLVEAYLTHTELEKAAHLGGSGVGTALSARYRAELDDPARAYENAQAYLADLAGAPIGVVIVQHTATAYELKRVWVDPTARGHRVGSALIDAALSRQDLPTRLTVWDWRDDAIRLYGRRGFVPVASWEDRPRLLCMERARPSTATGTPPGS</sequence>
<accession>A0A1B1BGR2</accession>
<dbReference type="Gene3D" id="3.40.630.30">
    <property type="match status" value="1"/>
</dbReference>
<protein>
    <submittedName>
        <fullName evidence="2">Acetyltransferase</fullName>
    </submittedName>
</protein>
<evidence type="ECO:0000313" key="2">
    <source>
        <dbReference type="EMBL" id="ANP71757.1"/>
    </source>
</evidence>
<evidence type="ECO:0000259" key="1">
    <source>
        <dbReference type="PROSITE" id="PS51186"/>
    </source>
</evidence>
<dbReference type="Proteomes" id="UP000092582">
    <property type="component" value="Chromosome 1"/>
</dbReference>
<dbReference type="RefSeq" id="WP_066593561.1">
    <property type="nucleotide sequence ID" value="NZ_CP016282.1"/>
</dbReference>
<dbReference type="SUPFAM" id="SSF55729">
    <property type="entry name" value="Acyl-CoA N-acyltransferases (Nat)"/>
    <property type="match status" value="1"/>
</dbReference>
<evidence type="ECO:0000313" key="3">
    <source>
        <dbReference type="Proteomes" id="UP000092582"/>
    </source>
</evidence>
<gene>
    <name evidence="2" type="ORF">PA27867_0790</name>
</gene>
<dbReference type="PROSITE" id="PS51186">
    <property type="entry name" value="GNAT"/>
    <property type="match status" value="1"/>
</dbReference>
<dbReference type="InterPro" id="IPR016181">
    <property type="entry name" value="Acyl_CoA_acyltransferase"/>
</dbReference>
<dbReference type="AlphaFoldDB" id="A0A1B1BGR2"/>
<dbReference type="EMBL" id="CP016282">
    <property type="protein sequence ID" value="ANP71757.1"/>
    <property type="molecule type" value="Genomic_DNA"/>
</dbReference>
<name>A0A1B1BGR2_9MICO</name>
<reference evidence="2 3" key="1">
    <citation type="submission" date="2016-06" db="EMBL/GenBank/DDBJ databases">
        <title>Genome sequencing of Cryobacterium arcticum PAMC 27867.</title>
        <authorList>
            <person name="Lee J."/>
            <person name="Kim O.-S."/>
        </authorList>
    </citation>
    <scope>NUCLEOTIDE SEQUENCE [LARGE SCALE GENOMIC DNA]</scope>
    <source>
        <strain evidence="2 3">PAMC 27867</strain>
    </source>
</reference>
<keyword evidence="2" id="KW-0808">Transferase</keyword>
<feature type="domain" description="N-acetyltransferase" evidence="1">
    <location>
        <begin position="10"/>
        <end position="165"/>
    </location>
</feature>
<dbReference type="STRING" id="670052.PA27867_0790"/>
<proteinExistence type="predicted"/>
<dbReference type="Pfam" id="PF13508">
    <property type="entry name" value="Acetyltransf_7"/>
    <property type="match status" value="1"/>
</dbReference>
<keyword evidence="3" id="KW-1185">Reference proteome</keyword>
<organism evidence="2 3">
    <name type="scientific">Cryobacterium arcticum</name>
    <dbReference type="NCBI Taxonomy" id="670052"/>
    <lineage>
        <taxon>Bacteria</taxon>
        <taxon>Bacillati</taxon>
        <taxon>Actinomycetota</taxon>
        <taxon>Actinomycetes</taxon>
        <taxon>Micrococcales</taxon>
        <taxon>Microbacteriaceae</taxon>
        <taxon>Cryobacterium</taxon>
    </lineage>
</organism>
<dbReference type="KEGG" id="cart:PA27867_0790"/>
<dbReference type="GO" id="GO:0016747">
    <property type="term" value="F:acyltransferase activity, transferring groups other than amino-acyl groups"/>
    <property type="evidence" value="ECO:0007669"/>
    <property type="project" value="InterPro"/>
</dbReference>
<dbReference type="CDD" id="cd04301">
    <property type="entry name" value="NAT_SF"/>
    <property type="match status" value="1"/>
</dbReference>